<organism evidence="2 3">
    <name type="scientific">Portunus trituberculatus</name>
    <name type="common">Swimming crab</name>
    <name type="synonym">Neptunus trituberculatus</name>
    <dbReference type="NCBI Taxonomy" id="210409"/>
    <lineage>
        <taxon>Eukaryota</taxon>
        <taxon>Metazoa</taxon>
        <taxon>Ecdysozoa</taxon>
        <taxon>Arthropoda</taxon>
        <taxon>Crustacea</taxon>
        <taxon>Multicrustacea</taxon>
        <taxon>Malacostraca</taxon>
        <taxon>Eumalacostraca</taxon>
        <taxon>Eucarida</taxon>
        <taxon>Decapoda</taxon>
        <taxon>Pleocyemata</taxon>
        <taxon>Brachyura</taxon>
        <taxon>Eubrachyura</taxon>
        <taxon>Portunoidea</taxon>
        <taxon>Portunidae</taxon>
        <taxon>Portuninae</taxon>
        <taxon>Portunus</taxon>
    </lineage>
</organism>
<dbReference type="EMBL" id="VSRR010070442">
    <property type="protein sequence ID" value="MPC86093.1"/>
    <property type="molecule type" value="Genomic_DNA"/>
</dbReference>
<comment type="caution">
    <text evidence="2">The sequence shown here is derived from an EMBL/GenBank/DDBJ whole genome shotgun (WGS) entry which is preliminary data.</text>
</comment>
<feature type="compositionally biased region" description="Pro residues" evidence="1">
    <location>
        <begin position="8"/>
        <end position="20"/>
    </location>
</feature>
<name>A0A5B7IUU4_PORTR</name>
<evidence type="ECO:0000313" key="2">
    <source>
        <dbReference type="EMBL" id="MPC86093.1"/>
    </source>
</evidence>
<dbReference type="AlphaFoldDB" id="A0A5B7IUU4"/>
<gene>
    <name evidence="2" type="ORF">E2C01_080908</name>
</gene>
<accession>A0A5B7IUU4</accession>
<reference evidence="2 3" key="1">
    <citation type="submission" date="2019-05" db="EMBL/GenBank/DDBJ databases">
        <title>Another draft genome of Portunus trituberculatus and its Hox gene families provides insights of decapod evolution.</title>
        <authorList>
            <person name="Jeong J.-H."/>
            <person name="Song I."/>
            <person name="Kim S."/>
            <person name="Choi T."/>
            <person name="Kim D."/>
            <person name="Ryu S."/>
            <person name="Kim W."/>
        </authorList>
    </citation>
    <scope>NUCLEOTIDE SEQUENCE [LARGE SCALE GENOMIC DNA]</scope>
    <source>
        <tissue evidence="2">Muscle</tissue>
    </source>
</reference>
<protein>
    <submittedName>
        <fullName evidence="2">Uncharacterized protein</fullName>
    </submittedName>
</protein>
<dbReference type="Proteomes" id="UP000324222">
    <property type="component" value="Unassembled WGS sequence"/>
</dbReference>
<keyword evidence="3" id="KW-1185">Reference proteome</keyword>
<feature type="region of interest" description="Disordered" evidence="1">
    <location>
        <begin position="1"/>
        <end position="20"/>
    </location>
</feature>
<evidence type="ECO:0000313" key="3">
    <source>
        <dbReference type="Proteomes" id="UP000324222"/>
    </source>
</evidence>
<proteinExistence type="predicted"/>
<evidence type="ECO:0000256" key="1">
    <source>
        <dbReference type="SAM" id="MobiDB-lite"/>
    </source>
</evidence>
<sequence>MHHSLSSSPPPRSQTRPSPS</sequence>